<dbReference type="EMBL" id="JOKJ01000033">
    <property type="protein sequence ID" value="KEQ03488.1"/>
    <property type="molecule type" value="Genomic_DNA"/>
</dbReference>
<dbReference type="CDD" id="cd06170">
    <property type="entry name" value="LuxR_C_like"/>
    <property type="match status" value="1"/>
</dbReference>
<keyword evidence="1" id="KW-0805">Transcription regulation</keyword>
<keyword evidence="3" id="KW-0804">Transcription</keyword>
<evidence type="ECO:0000259" key="4">
    <source>
        <dbReference type="PROSITE" id="PS50043"/>
    </source>
</evidence>
<evidence type="ECO:0000313" key="6">
    <source>
        <dbReference type="Proteomes" id="UP000052167"/>
    </source>
</evidence>
<dbReference type="Gene3D" id="1.10.10.10">
    <property type="entry name" value="Winged helix-like DNA-binding domain superfamily/Winged helix DNA-binding domain"/>
    <property type="match status" value="1"/>
</dbReference>
<feature type="domain" description="HTH luxR-type" evidence="4">
    <location>
        <begin position="173"/>
        <end position="242"/>
    </location>
</feature>
<keyword evidence="2 5" id="KW-0238">DNA-binding</keyword>
<name>A0A922NX23_9HYPH</name>
<dbReference type="GO" id="GO:0006355">
    <property type="term" value="P:regulation of DNA-templated transcription"/>
    <property type="evidence" value="ECO:0007669"/>
    <property type="project" value="InterPro"/>
</dbReference>
<dbReference type="InterPro" id="IPR000792">
    <property type="entry name" value="Tscrpt_reg_LuxR_C"/>
</dbReference>
<gene>
    <name evidence="5" type="ORF">GV68_16980</name>
</gene>
<reference evidence="5 6" key="1">
    <citation type="submission" date="2014-06" db="EMBL/GenBank/DDBJ databases">
        <title>Rhizobium pelagicum/R2-400B4.</title>
        <authorList>
            <person name="Kimes N.E."/>
            <person name="Lopez-Perez M."/>
        </authorList>
    </citation>
    <scope>NUCLEOTIDE SEQUENCE [LARGE SCALE GENOMIC DNA]</scope>
    <source>
        <strain evidence="5 6">R2-400B4</strain>
    </source>
</reference>
<dbReference type="PROSITE" id="PS00622">
    <property type="entry name" value="HTH_LUXR_1"/>
    <property type="match status" value="1"/>
</dbReference>
<dbReference type="InterPro" id="IPR005143">
    <property type="entry name" value="TF_LuxR_autoind-bd_dom"/>
</dbReference>
<dbReference type="GO" id="GO:0003677">
    <property type="term" value="F:DNA binding"/>
    <property type="evidence" value="ECO:0007669"/>
    <property type="project" value="UniProtKB-KW"/>
</dbReference>
<organism evidence="5 6">
    <name type="scientific">Pseudorhizobium pelagicum</name>
    <dbReference type="NCBI Taxonomy" id="1509405"/>
    <lineage>
        <taxon>Bacteria</taxon>
        <taxon>Pseudomonadati</taxon>
        <taxon>Pseudomonadota</taxon>
        <taxon>Alphaproteobacteria</taxon>
        <taxon>Hyphomicrobiales</taxon>
        <taxon>Rhizobiaceae</taxon>
        <taxon>Rhizobium/Agrobacterium group</taxon>
        <taxon>Pseudorhizobium</taxon>
    </lineage>
</organism>
<dbReference type="Pfam" id="PF00196">
    <property type="entry name" value="GerE"/>
    <property type="match status" value="1"/>
</dbReference>
<comment type="caution">
    <text evidence="5">The sequence shown here is derived from an EMBL/GenBank/DDBJ whole genome shotgun (WGS) entry which is preliminary data.</text>
</comment>
<accession>A0A922NX23</accession>
<dbReference type="InterPro" id="IPR036388">
    <property type="entry name" value="WH-like_DNA-bd_sf"/>
</dbReference>
<dbReference type="Proteomes" id="UP000052167">
    <property type="component" value="Unassembled WGS sequence"/>
</dbReference>
<dbReference type="Gene3D" id="3.30.450.80">
    <property type="entry name" value="Transcription factor LuxR-like, autoinducer-binding domain"/>
    <property type="match status" value="1"/>
</dbReference>
<evidence type="ECO:0000256" key="1">
    <source>
        <dbReference type="ARBA" id="ARBA00023015"/>
    </source>
</evidence>
<dbReference type="Pfam" id="PF03472">
    <property type="entry name" value="Autoind_bind"/>
    <property type="match status" value="1"/>
</dbReference>
<proteinExistence type="predicted"/>
<evidence type="ECO:0000256" key="3">
    <source>
        <dbReference type="ARBA" id="ARBA00023163"/>
    </source>
</evidence>
<dbReference type="InterPro" id="IPR036693">
    <property type="entry name" value="TF_LuxR_autoind-bd_dom_sf"/>
</dbReference>
<evidence type="ECO:0000313" key="5">
    <source>
        <dbReference type="EMBL" id="KEQ03488.1"/>
    </source>
</evidence>
<dbReference type="SUPFAM" id="SSF46894">
    <property type="entry name" value="C-terminal effector domain of the bipartite response regulators"/>
    <property type="match status" value="1"/>
</dbReference>
<dbReference type="SMART" id="SM00421">
    <property type="entry name" value="HTH_LUXR"/>
    <property type="match status" value="1"/>
</dbReference>
<dbReference type="OrthoDB" id="7170628at2"/>
<keyword evidence="6" id="KW-1185">Reference proteome</keyword>
<sequence length="245" mass="27140">MPYPSGAPSSADPLGPYVDLQSVPRWRRLTAHPFIERMRLAVAFDYIAVSGLDIDGYRFGQAASIDSDFPPAFLDAYAADGLFTSDPFVLAAKGGSDGIVIESEIWKTHEPGQRLLYLTRTFKVQNRTLFPVMRNEIMYGSVCFTRSTPFDEDELNFLSLVAGPIHTTVTEPLMKRFATGEMKLSKGELACLWQASRGLTSEEIATATGYQQETVNSYIKSAVKKLGCSNRTQAIAEAIRRRIIP</sequence>
<dbReference type="PROSITE" id="PS50043">
    <property type="entry name" value="HTH_LUXR_2"/>
    <property type="match status" value="1"/>
</dbReference>
<protein>
    <submittedName>
        <fullName evidence="5">DNA-binding protein</fullName>
    </submittedName>
</protein>
<dbReference type="SUPFAM" id="SSF75516">
    <property type="entry name" value="Pheromone-binding domain of LuxR-like quorum-sensing transcription factors"/>
    <property type="match status" value="1"/>
</dbReference>
<evidence type="ECO:0000256" key="2">
    <source>
        <dbReference type="ARBA" id="ARBA00023125"/>
    </source>
</evidence>
<dbReference type="AlphaFoldDB" id="A0A922NX23"/>
<dbReference type="InterPro" id="IPR016032">
    <property type="entry name" value="Sig_transdc_resp-reg_C-effctor"/>
</dbReference>